<feature type="region of interest" description="Disordered" evidence="1">
    <location>
        <begin position="566"/>
        <end position="598"/>
    </location>
</feature>
<feature type="compositionally biased region" description="Basic and acidic residues" evidence="1">
    <location>
        <begin position="781"/>
        <end position="794"/>
    </location>
</feature>
<feature type="compositionally biased region" description="Acidic residues" evidence="1">
    <location>
        <begin position="428"/>
        <end position="438"/>
    </location>
</feature>
<dbReference type="RefSeq" id="XP_008472440.2">
    <property type="nucleotide sequence ID" value="XM_008474218.2"/>
</dbReference>
<organism evidence="2 3">
    <name type="scientific">Diaphorina citri</name>
    <name type="common">Asian citrus psyllid</name>
    <dbReference type="NCBI Taxonomy" id="121845"/>
    <lineage>
        <taxon>Eukaryota</taxon>
        <taxon>Metazoa</taxon>
        <taxon>Ecdysozoa</taxon>
        <taxon>Arthropoda</taxon>
        <taxon>Hexapoda</taxon>
        <taxon>Insecta</taxon>
        <taxon>Pterygota</taxon>
        <taxon>Neoptera</taxon>
        <taxon>Paraneoptera</taxon>
        <taxon>Hemiptera</taxon>
        <taxon>Sternorrhyncha</taxon>
        <taxon>Psylloidea</taxon>
        <taxon>Psyllidae</taxon>
        <taxon>Diaphorininae</taxon>
        <taxon>Diaphorina</taxon>
    </lineage>
</organism>
<feature type="region of interest" description="Disordered" evidence="1">
    <location>
        <begin position="393"/>
        <end position="526"/>
    </location>
</feature>
<dbReference type="KEGG" id="dci:103509591"/>
<feature type="compositionally biased region" description="Polar residues" evidence="1">
    <location>
        <begin position="748"/>
        <end position="758"/>
    </location>
</feature>
<feature type="region of interest" description="Disordered" evidence="1">
    <location>
        <begin position="863"/>
        <end position="898"/>
    </location>
</feature>
<evidence type="ECO:0000256" key="1">
    <source>
        <dbReference type="SAM" id="MobiDB-lite"/>
    </source>
</evidence>
<feature type="compositionally biased region" description="Polar residues" evidence="1">
    <location>
        <begin position="505"/>
        <end position="517"/>
    </location>
</feature>
<feature type="compositionally biased region" description="Polar residues" evidence="1">
    <location>
        <begin position="398"/>
        <end position="427"/>
    </location>
</feature>
<dbReference type="Proteomes" id="UP000079169">
    <property type="component" value="Unplaced"/>
</dbReference>
<feature type="compositionally biased region" description="Polar residues" evidence="1">
    <location>
        <begin position="765"/>
        <end position="778"/>
    </location>
</feature>
<name>A0A1S3D1N9_DIACI</name>
<proteinExistence type="predicted"/>
<accession>A0A1S3D1N9</accession>
<feature type="region of interest" description="Disordered" evidence="1">
    <location>
        <begin position="632"/>
        <end position="658"/>
    </location>
</feature>
<feature type="region of interest" description="Disordered" evidence="1">
    <location>
        <begin position="740"/>
        <end position="794"/>
    </location>
</feature>
<dbReference type="GeneID" id="103509591"/>
<evidence type="ECO:0000313" key="2">
    <source>
        <dbReference type="Proteomes" id="UP000079169"/>
    </source>
</evidence>
<feature type="compositionally biased region" description="Polar residues" evidence="1">
    <location>
        <begin position="466"/>
        <end position="481"/>
    </location>
</feature>
<dbReference type="AlphaFoldDB" id="A0A1S3D1N9"/>
<feature type="compositionally biased region" description="Basic and acidic residues" evidence="1">
    <location>
        <begin position="455"/>
        <end position="465"/>
    </location>
</feature>
<dbReference type="PaxDb" id="121845-A0A1S3D1N9"/>
<feature type="region of interest" description="Disordered" evidence="1">
    <location>
        <begin position="51"/>
        <end position="108"/>
    </location>
</feature>
<sequence length="1052" mass="115350">MVGNHRTITQSATDDLSRYGGVYSVFPDSPHPPHQATTIFSPSPVPVSASTGYLPNLASPSKGKYGVSTQPRPSQQSRLVAFTPPAPQHVPTSNQDCKQRRGAQQQTQQATLVKLEDSPITVPLESQMQQLSQPSNLQLVRDHSGQFLLLPTASFDSMPRTVVWPSSPGHAGPSLILPHASHPQTTPLILDNRLVALTTPAPQPVPTSNQDCKQKESYQFPNADDPSSFINPNFSAISSSSGSFLIQHISRNNNSTMQMSPAPTLFNSPARNNLLISTQQLPQQPQLTLAPPSGDMKDIATICYDNLYHNTTTTTMFNLQQTTSVVNQQTSAMSTSTQQMSTTSILVNDKIGGTYVEPQVDGNCTVNQGSVAYSSQPMEANCSNGDSYITQVGPDACNDSSSYNQSEIHVDSGSSTGNEDSQTSCVNEQEEDGDEEEGELVRTQNDAGNQTDMPEESKAESHENSQDTQDSDVQNSNSDVGNESDKPMSLNNGDNVDKTEEDSGSKVTSEAQPTVPNETEFAFKIDTRHVSLTPIVKMTTPSQPEGTTCDNTETNVSNDIKTTQIVSTLESNTGSTTDVNSKSEINSPFKSDISPESKKKIKQMPSLYPIHCFRPGVKNDLNTENKLIGFKSMPTLEDEHRKEASQAAKTDSKSESDDLAINEALSETALAVNALIGLCDSGKGLENIEKDDKHSCDKDVENNLSTEDLVDDGNNISKQTEVKPIPRLLSVSNLLDKNYSSKSRDSVQDMQLEQGNSESTEDLVESSSQETCAESTPNMETESKMEEEHESVNDSKDEILEVANILCSALFTAKNYQRDEDFDKADTLREVESSRKDSECSVESGVDLSGLELLSNSIEQFERRRAGTQDDGVSLKEQSYDPEGQSLHEETSEHNDEVSMNDSAIARGLDLLCALAHERFLAERASPARDLSPAVRDDSPLRQSVSPRRDTSMSPATLHRAWTAQRLSRGASQSPNRWMMSSDTEDEMFIQPFRPRLYKRPPGVPYKEVSHTYRSLKSEQDTRRVLASKQTYQYVPPTSIDLKEESSTESPF</sequence>
<feature type="compositionally biased region" description="Basic and acidic residues" evidence="1">
    <location>
        <begin position="637"/>
        <end position="656"/>
    </location>
</feature>
<feature type="compositionally biased region" description="Polar residues" evidence="1">
    <location>
        <begin position="566"/>
        <end position="589"/>
    </location>
</feature>
<feature type="region of interest" description="Disordered" evidence="1">
    <location>
        <begin position="926"/>
        <end position="958"/>
    </location>
</feature>
<keyword evidence="2" id="KW-1185">Reference proteome</keyword>
<feature type="compositionally biased region" description="Basic and acidic residues" evidence="1">
    <location>
        <begin position="1008"/>
        <end position="1022"/>
    </location>
</feature>
<evidence type="ECO:0000313" key="3">
    <source>
        <dbReference type="RefSeq" id="XP_008472440.2"/>
    </source>
</evidence>
<reference evidence="3" key="1">
    <citation type="submission" date="2025-08" db="UniProtKB">
        <authorList>
            <consortium name="RefSeq"/>
        </authorList>
    </citation>
    <scope>IDENTIFICATION</scope>
</reference>
<gene>
    <name evidence="3" type="primary">LOC103509591</name>
</gene>
<feature type="compositionally biased region" description="Polar residues" evidence="1">
    <location>
        <begin position="67"/>
        <end position="78"/>
    </location>
</feature>
<feature type="compositionally biased region" description="Polar residues" evidence="1">
    <location>
        <begin position="442"/>
        <end position="452"/>
    </location>
</feature>
<protein>
    <submittedName>
        <fullName evidence="3">Uncharacterized protein LOC103509591</fullName>
    </submittedName>
</protein>
<feature type="compositionally biased region" description="Basic and acidic residues" evidence="1">
    <location>
        <begin position="886"/>
        <end position="897"/>
    </location>
</feature>
<feature type="region of interest" description="Disordered" evidence="1">
    <location>
        <begin position="999"/>
        <end position="1022"/>
    </location>
</feature>
<feature type="compositionally biased region" description="Basic and acidic residues" evidence="1">
    <location>
        <begin position="495"/>
        <end position="504"/>
    </location>
</feature>